<accession>A0A4Q7NGG4</accession>
<proteinExistence type="predicted"/>
<dbReference type="OrthoDB" id="8687123at2"/>
<keyword evidence="2" id="KW-1185">Reference proteome</keyword>
<dbReference type="AlphaFoldDB" id="A0A4Q7NGG4"/>
<dbReference type="EMBL" id="SGXC01000002">
    <property type="protein sequence ID" value="RZS81817.1"/>
    <property type="molecule type" value="Genomic_DNA"/>
</dbReference>
<reference evidence="1 2" key="1">
    <citation type="submission" date="2019-02" db="EMBL/GenBank/DDBJ databases">
        <title>Genomic Encyclopedia of Type Strains, Phase IV (KMG-IV): sequencing the most valuable type-strain genomes for metagenomic binning, comparative biology and taxonomic classification.</title>
        <authorList>
            <person name="Goeker M."/>
        </authorList>
    </citation>
    <scope>NUCLEOTIDE SEQUENCE [LARGE SCALE GENOMIC DNA]</scope>
    <source>
        <strain evidence="1 2">K24</strain>
    </source>
</reference>
<organism evidence="1 2">
    <name type="scientific">Pigmentiphaga kullae</name>
    <dbReference type="NCBI Taxonomy" id="151784"/>
    <lineage>
        <taxon>Bacteria</taxon>
        <taxon>Pseudomonadati</taxon>
        <taxon>Pseudomonadota</taxon>
        <taxon>Betaproteobacteria</taxon>
        <taxon>Burkholderiales</taxon>
        <taxon>Alcaligenaceae</taxon>
        <taxon>Pigmentiphaga</taxon>
    </lineage>
</organism>
<comment type="caution">
    <text evidence="1">The sequence shown here is derived from an EMBL/GenBank/DDBJ whole genome shotgun (WGS) entry which is preliminary data.</text>
</comment>
<sequence>MFSFQYCPNRTSRVLEVEIDPLQRGPGTWDVNCKIYEQSEGRRLLLGPTLALRDIPAQSEQECLDEAEIRIADEIENDRWFKL</sequence>
<evidence type="ECO:0000313" key="1">
    <source>
        <dbReference type="EMBL" id="RZS81817.1"/>
    </source>
</evidence>
<protein>
    <submittedName>
        <fullName evidence="1">Uncharacterized protein</fullName>
    </submittedName>
</protein>
<dbReference type="RefSeq" id="WP_130359865.1">
    <property type="nucleotide sequence ID" value="NZ_SGXC01000002.1"/>
</dbReference>
<evidence type="ECO:0000313" key="2">
    <source>
        <dbReference type="Proteomes" id="UP000292445"/>
    </source>
</evidence>
<name>A0A4Q7NGG4_9BURK</name>
<gene>
    <name evidence="1" type="ORF">EV675_4445</name>
</gene>
<dbReference type="Proteomes" id="UP000292445">
    <property type="component" value="Unassembled WGS sequence"/>
</dbReference>